<accession>A0ABW8CHF9</accession>
<organism evidence="1 2">
    <name type="scientific">Streptomyces fildesensis</name>
    <dbReference type="NCBI Taxonomy" id="375757"/>
    <lineage>
        <taxon>Bacteria</taxon>
        <taxon>Bacillati</taxon>
        <taxon>Actinomycetota</taxon>
        <taxon>Actinomycetes</taxon>
        <taxon>Kitasatosporales</taxon>
        <taxon>Streptomycetaceae</taxon>
        <taxon>Streptomyces</taxon>
    </lineage>
</organism>
<comment type="caution">
    <text evidence="1">The sequence shown here is derived from an EMBL/GenBank/DDBJ whole genome shotgun (WGS) entry which is preliminary data.</text>
</comment>
<dbReference type="Proteomes" id="UP001614394">
    <property type="component" value="Unassembled WGS sequence"/>
</dbReference>
<evidence type="ECO:0000313" key="1">
    <source>
        <dbReference type="EMBL" id="MFI9105895.1"/>
    </source>
</evidence>
<evidence type="ECO:0000313" key="2">
    <source>
        <dbReference type="Proteomes" id="UP001614394"/>
    </source>
</evidence>
<dbReference type="EMBL" id="JBITYG010000015">
    <property type="protein sequence ID" value="MFI9105895.1"/>
    <property type="molecule type" value="Genomic_DNA"/>
</dbReference>
<reference evidence="1 2" key="1">
    <citation type="submission" date="2024-10" db="EMBL/GenBank/DDBJ databases">
        <title>The Natural Products Discovery Center: Release of the First 8490 Sequenced Strains for Exploring Actinobacteria Biosynthetic Diversity.</title>
        <authorList>
            <person name="Kalkreuter E."/>
            <person name="Kautsar S.A."/>
            <person name="Yang D."/>
            <person name="Bader C.D."/>
            <person name="Teijaro C.N."/>
            <person name="Fluegel L."/>
            <person name="Davis C.M."/>
            <person name="Simpson J.R."/>
            <person name="Lauterbach L."/>
            <person name="Steele A.D."/>
            <person name="Gui C."/>
            <person name="Meng S."/>
            <person name="Li G."/>
            <person name="Viehrig K."/>
            <person name="Ye F."/>
            <person name="Su P."/>
            <person name="Kiefer A.F."/>
            <person name="Nichols A."/>
            <person name="Cepeda A.J."/>
            <person name="Yan W."/>
            <person name="Fan B."/>
            <person name="Jiang Y."/>
            <person name="Adhikari A."/>
            <person name="Zheng C.-J."/>
            <person name="Schuster L."/>
            <person name="Cowan T.M."/>
            <person name="Smanski M.J."/>
            <person name="Chevrette M.G."/>
            <person name="De Carvalho L.P.S."/>
            <person name="Shen B."/>
        </authorList>
    </citation>
    <scope>NUCLEOTIDE SEQUENCE [LARGE SCALE GENOMIC DNA]</scope>
    <source>
        <strain evidence="1 2">NPDC053399</strain>
    </source>
</reference>
<protein>
    <submittedName>
        <fullName evidence="1">Uncharacterized protein</fullName>
    </submittedName>
</protein>
<name>A0ABW8CHF9_9ACTN</name>
<gene>
    <name evidence="1" type="ORF">ACIGXA_35860</name>
</gene>
<dbReference type="RefSeq" id="WP_198357387.1">
    <property type="nucleotide sequence ID" value="NZ_JAAIKO010000004.1"/>
</dbReference>
<keyword evidence="2" id="KW-1185">Reference proteome</keyword>
<sequence>MNDDTWNVGIECPEDWIPLPLEPGIDLGAWALEQAGKLAAAPAEVDADALMYDLRERAADSRGREPVFAFGLYPEGFEEALAVLEVDVVHPDDKVPSITLDWITEVFATGDFQEPEVERAVLPAGPAVRIRQGLAGRGTGQSGERSLMETVTYGVRPPGIESAVMVLVSWTAPGLADLMTAAADQIVHTLKITAT</sequence>
<proteinExistence type="predicted"/>